<dbReference type="UniPathway" id="UPA00109">
    <property type="reaction ID" value="UER00183"/>
</dbReference>
<evidence type="ECO:0000313" key="10">
    <source>
        <dbReference type="Proteomes" id="UP000034772"/>
    </source>
</evidence>
<evidence type="ECO:0000256" key="8">
    <source>
        <dbReference type="ARBA" id="ARBA00072515"/>
    </source>
</evidence>
<dbReference type="PATRIC" id="fig|1618373.3.peg.336"/>
<dbReference type="NCBIfam" id="NF033379">
    <property type="entry name" value="FrucBisAld_I"/>
    <property type="match status" value="1"/>
</dbReference>
<comment type="similarity">
    <text evidence="3">Belongs to the class I fructose-bisphosphate aldolase family.</text>
</comment>
<keyword evidence="6" id="KW-0456">Lyase</keyword>
<dbReference type="SUPFAM" id="SSF51569">
    <property type="entry name" value="Aldolase"/>
    <property type="match status" value="1"/>
</dbReference>
<protein>
    <recommendedName>
        <fullName evidence="8">Probable fructose-bisphosphate aldolase class 1</fullName>
        <ecNumber evidence="4">4.1.2.13</ecNumber>
    </recommendedName>
    <alternativeName>
        <fullName evidence="7">Fructose-bisphosphate aldolase class I</fullName>
    </alternativeName>
</protein>
<evidence type="ECO:0000256" key="4">
    <source>
        <dbReference type="ARBA" id="ARBA00013068"/>
    </source>
</evidence>
<dbReference type="FunFam" id="3.20.20.70:FF:000140">
    <property type="entry name" value="Fructose-bisphosphate aldolase"/>
    <property type="match status" value="1"/>
</dbReference>
<dbReference type="Pfam" id="PF00274">
    <property type="entry name" value="Glycolytic"/>
    <property type="match status" value="1"/>
</dbReference>
<dbReference type="EC" id="4.1.2.13" evidence="4"/>
<comment type="caution">
    <text evidence="9">The sequence shown here is derived from an EMBL/GenBank/DDBJ whole genome shotgun (WGS) entry which is preliminary data.</text>
</comment>
<dbReference type="InterPro" id="IPR013785">
    <property type="entry name" value="Aldolase_TIM"/>
</dbReference>
<keyword evidence="5" id="KW-0324">Glycolysis</keyword>
<dbReference type="EMBL" id="LCOZ01000034">
    <property type="protein sequence ID" value="KKU86958.1"/>
    <property type="molecule type" value="Genomic_DNA"/>
</dbReference>
<evidence type="ECO:0000256" key="2">
    <source>
        <dbReference type="ARBA" id="ARBA00004714"/>
    </source>
</evidence>
<name>A0A0G1W9D5_9BACT</name>
<evidence type="ECO:0000256" key="3">
    <source>
        <dbReference type="ARBA" id="ARBA00010387"/>
    </source>
</evidence>
<comment type="pathway">
    <text evidence="2">Carbohydrate degradation; glycolysis; D-glyceraldehyde 3-phosphate and glycerone phosphate from D-glucose: step 4/4.</text>
</comment>
<evidence type="ECO:0000256" key="7">
    <source>
        <dbReference type="ARBA" id="ARBA00029799"/>
    </source>
</evidence>
<dbReference type="Proteomes" id="UP000034772">
    <property type="component" value="Unassembled WGS sequence"/>
</dbReference>
<dbReference type="GO" id="GO:0006096">
    <property type="term" value="P:glycolytic process"/>
    <property type="evidence" value="ECO:0007669"/>
    <property type="project" value="UniProtKB-UniPathway"/>
</dbReference>
<dbReference type="Gene3D" id="3.20.20.70">
    <property type="entry name" value="Aldolase class I"/>
    <property type="match status" value="1"/>
</dbReference>
<organism evidence="9 10">
    <name type="scientific">Candidatus Beckwithbacteria bacterium GW2011_GWC2_47_9</name>
    <dbReference type="NCBI Taxonomy" id="1618373"/>
    <lineage>
        <taxon>Bacteria</taxon>
        <taxon>Candidatus Beckwithiibacteriota</taxon>
    </lineage>
</organism>
<dbReference type="GO" id="GO:0004332">
    <property type="term" value="F:fructose-bisphosphate aldolase activity"/>
    <property type="evidence" value="ECO:0007669"/>
    <property type="project" value="UniProtKB-EC"/>
</dbReference>
<dbReference type="AlphaFoldDB" id="A0A0G1W9D5"/>
<dbReference type="PANTHER" id="PTHR11627">
    <property type="entry name" value="FRUCTOSE-BISPHOSPHATE ALDOLASE"/>
    <property type="match status" value="1"/>
</dbReference>
<comment type="catalytic activity">
    <reaction evidence="1">
        <text>beta-D-fructose 1,6-bisphosphate = D-glyceraldehyde 3-phosphate + dihydroxyacetone phosphate</text>
        <dbReference type="Rhea" id="RHEA:14729"/>
        <dbReference type="ChEBI" id="CHEBI:32966"/>
        <dbReference type="ChEBI" id="CHEBI:57642"/>
        <dbReference type="ChEBI" id="CHEBI:59776"/>
        <dbReference type="EC" id="4.1.2.13"/>
    </reaction>
</comment>
<dbReference type="InterPro" id="IPR000741">
    <property type="entry name" value="FBA_I"/>
</dbReference>
<evidence type="ECO:0000256" key="1">
    <source>
        <dbReference type="ARBA" id="ARBA00000441"/>
    </source>
</evidence>
<evidence type="ECO:0000313" key="9">
    <source>
        <dbReference type="EMBL" id="KKU86958.1"/>
    </source>
</evidence>
<gene>
    <name evidence="9" type="ORF">UY17_C0034G0005</name>
</gene>
<evidence type="ECO:0000256" key="5">
    <source>
        <dbReference type="ARBA" id="ARBA00023152"/>
    </source>
</evidence>
<reference evidence="9 10" key="1">
    <citation type="journal article" date="2015" name="Nature">
        <title>rRNA introns, odd ribosomes, and small enigmatic genomes across a large radiation of phyla.</title>
        <authorList>
            <person name="Brown C.T."/>
            <person name="Hug L.A."/>
            <person name="Thomas B.C."/>
            <person name="Sharon I."/>
            <person name="Castelle C.J."/>
            <person name="Singh A."/>
            <person name="Wilkins M.J."/>
            <person name="Williams K.H."/>
            <person name="Banfield J.F."/>
        </authorList>
    </citation>
    <scope>NUCLEOTIDE SEQUENCE [LARGE SCALE GENOMIC DNA]</scope>
</reference>
<sequence>MNQARLAKVAQQLCQPGKGILAADESSGTIEKRFKTINLASTETNRKNWRELLLTTPGISRFISGVILYDETLRQKIQGDPGIIIGIKVDMGAKPLAGFPGETVTEGLDGLRERLAEYVKLGAQFTKWRAVINLGKGLPTTQAIQANAHALVRFAALSQEAGLVPIVEPETFMEGNHSIQVHAAVTQKVLTAVFRQLKQYRVHLPGMLLKTNMVASGLEAKIQASPKQIAQETIKVFRSTVPLKVPGIMFLSGGMSPEASTINLDAINKSLDSARDKYAWQLSFSYGRALQGEALEIWNGEGKNKPAAQQAFYERAKKVALARQGRL</sequence>
<accession>A0A0G1W9D5</accession>
<evidence type="ECO:0000256" key="6">
    <source>
        <dbReference type="ARBA" id="ARBA00023239"/>
    </source>
</evidence>
<proteinExistence type="inferred from homology"/>